<dbReference type="FunFam" id="2.160.20.10:FF:000001">
    <property type="entry name" value="Pectinesterase"/>
    <property type="match status" value="1"/>
</dbReference>
<dbReference type="PANTHER" id="PTHR31707">
    <property type="entry name" value="PECTINESTERASE"/>
    <property type="match status" value="1"/>
</dbReference>
<keyword evidence="5 9" id="KW-0134">Cell wall</keyword>
<dbReference type="InterPro" id="IPR033131">
    <property type="entry name" value="Pectinesterase_Asp_AS"/>
</dbReference>
<dbReference type="GO" id="GO:0045490">
    <property type="term" value="P:pectin catabolic process"/>
    <property type="evidence" value="ECO:0007669"/>
    <property type="project" value="UniProtKB-UniRule"/>
</dbReference>
<comment type="catalytic activity">
    <reaction evidence="9">
        <text>[(1-&gt;4)-alpha-D-galacturonosyl methyl ester](n) + n H2O = [(1-&gt;4)-alpha-D-galacturonosyl](n) + n methanol + n H(+)</text>
        <dbReference type="Rhea" id="RHEA:22380"/>
        <dbReference type="Rhea" id="RHEA-COMP:14570"/>
        <dbReference type="Rhea" id="RHEA-COMP:14573"/>
        <dbReference type="ChEBI" id="CHEBI:15377"/>
        <dbReference type="ChEBI" id="CHEBI:15378"/>
        <dbReference type="ChEBI" id="CHEBI:17790"/>
        <dbReference type="ChEBI" id="CHEBI:140522"/>
        <dbReference type="ChEBI" id="CHEBI:140523"/>
        <dbReference type="EC" id="3.1.1.11"/>
    </reaction>
</comment>
<dbReference type="Pfam" id="PF04043">
    <property type="entry name" value="PMEI"/>
    <property type="match status" value="1"/>
</dbReference>
<feature type="active site" evidence="8">
    <location>
        <position position="377"/>
    </location>
</feature>
<keyword evidence="7 9" id="KW-0063">Aspartyl esterase</keyword>
<evidence type="ECO:0000256" key="6">
    <source>
        <dbReference type="ARBA" id="ARBA00022801"/>
    </source>
</evidence>
<dbReference type="SUPFAM" id="SSF51126">
    <property type="entry name" value="Pectin lyase-like"/>
    <property type="match status" value="1"/>
</dbReference>
<evidence type="ECO:0000256" key="9">
    <source>
        <dbReference type="RuleBase" id="RU000589"/>
    </source>
</evidence>
<dbReference type="GO" id="GO:0030599">
    <property type="term" value="F:pectinesterase activity"/>
    <property type="evidence" value="ECO:0000318"/>
    <property type="project" value="GO_Central"/>
</dbReference>
<dbReference type="SUPFAM" id="SSF101148">
    <property type="entry name" value="Plant invertase/pectin methylesterase inhibitor"/>
    <property type="match status" value="1"/>
</dbReference>
<dbReference type="Gene3D" id="1.20.140.40">
    <property type="entry name" value="Invertase/pectin methylesterase inhibitor family protein"/>
    <property type="match status" value="1"/>
</dbReference>
<reference evidence="11 12" key="4">
    <citation type="journal article" date="2011" name="BMC Genomics">
        <title>RNA-Seq improves annotation of protein-coding genes in the cucumber genome.</title>
        <authorList>
            <person name="Li Z."/>
            <person name="Zhang Z."/>
            <person name="Yan P."/>
            <person name="Huang S."/>
            <person name="Fei Z."/>
            <person name="Lin K."/>
        </authorList>
    </citation>
    <scope>NUCLEOTIDE SEQUENCE [LARGE SCALE GENOMIC DNA]</scope>
    <source>
        <strain evidence="12">cv. 9930</strain>
    </source>
</reference>
<dbReference type="GO" id="GO:0046910">
    <property type="term" value="F:pectinesterase inhibitor activity"/>
    <property type="evidence" value="ECO:0000318"/>
    <property type="project" value="GO_Central"/>
</dbReference>
<organism evidence="11 12">
    <name type="scientific">Cucumis sativus</name>
    <name type="common">Cucumber</name>
    <dbReference type="NCBI Taxonomy" id="3659"/>
    <lineage>
        <taxon>Eukaryota</taxon>
        <taxon>Viridiplantae</taxon>
        <taxon>Streptophyta</taxon>
        <taxon>Embryophyta</taxon>
        <taxon>Tracheophyta</taxon>
        <taxon>Spermatophyta</taxon>
        <taxon>Magnoliopsida</taxon>
        <taxon>eudicotyledons</taxon>
        <taxon>Gunneridae</taxon>
        <taxon>Pentapetalae</taxon>
        <taxon>rosids</taxon>
        <taxon>fabids</taxon>
        <taxon>Cucurbitales</taxon>
        <taxon>Cucurbitaceae</taxon>
        <taxon>Benincaseae</taxon>
        <taxon>Cucumis</taxon>
    </lineage>
</organism>
<proteinExistence type="inferred from homology"/>
<evidence type="ECO:0000256" key="8">
    <source>
        <dbReference type="PROSITE-ProRule" id="PRU10040"/>
    </source>
</evidence>
<dbReference type="Gramene" id="KGN51481">
    <property type="protein sequence ID" value="KGN51481"/>
    <property type="gene ID" value="Csa_5G568300"/>
</dbReference>
<dbReference type="InterPro" id="IPR000070">
    <property type="entry name" value="Pectinesterase_cat"/>
</dbReference>
<keyword evidence="9" id="KW-0964">Secreted</keyword>
<dbReference type="UniPathway" id="UPA00545">
    <property type="reaction ID" value="UER00823"/>
</dbReference>
<name>A0A0A0KUU2_CUCSA</name>
<comment type="subcellular location">
    <subcellularLocation>
        <location evidence="1 9">Secreted</location>
        <location evidence="1 9">Cell wall</location>
    </subcellularLocation>
</comment>
<keyword evidence="12" id="KW-1185">Reference proteome</keyword>
<dbReference type="eggNOG" id="ENOG502QTQV">
    <property type="taxonomic scope" value="Eukaryota"/>
</dbReference>
<evidence type="ECO:0000256" key="7">
    <source>
        <dbReference type="ARBA" id="ARBA00023085"/>
    </source>
</evidence>
<dbReference type="SMART" id="SM00856">
    <property type="entry name" value="PMEI"/>
    <property type="match status" value="1"/>
</dbReference>
<feature type="domain" description="Pectinesterase inhibitor" evidence="10">
    <location>
        <begin position="20"/>
        <end position="178"/>
    </location>
</feature>
<dbReference type="Proteomes" id="UP000029981">
    <property type="component" value="Chromosome 5"/>
</dbReference>
<evidence type="ECO:0000256" key="4">
    <source>
        <dbReference type="ARBA" id="ARBA00007786"/>
    </source>
</evidence>
<gene>
    <name evidence="11" type="ORF">Csa_5G568300</name>
</gene>
<evidence type="ECO:0000256" key="2">
    <source>
        <dbReference type="ARBA" id="ARBA00005184"/>
    </source>
</evidence>
<dbReference type="OrthoDB" id="2019149at2759"/>
<dbReference type="OMA" id="EHMNTGT"/>
<feature type="signal peptide" evidence="9">
    <location>
        <begin position="1"/>
        <end position="18"/>
    </location>
</feature>
<dbReference type="Pfam" id="PF01095">
    <property type="entry name" value="Pectinesterase"/>
    <property type="match status" value="1"/>
</dbReference>
<dbReference type="Gene3D" id="2.160.20.10">
    <property type="entry name" value="Single-stranded right-handed beta-helix, Pectin lyase-like"/>
    <property type="match status" value="1"/>
</dbReference>
<dbReference type="PROSITE" id="PS00503">
    <property type="entry name" value="PECTINESTERASE_2"/>
    <property type="match status" value="1"/>
</dbReference>
<dbReference type="PROSITE" id="PS00800">
    <property type="entry name" value="PECTINESTERASE_1"/>
    <property type="match status" value="1"/>
</dbReference>
<keyword evidence="9" id="KW-0732">Signal</keyword>
<keyword evidence="6 9" id="KW-0378">Hydrolase</keyword>
<reference evidence="11 12" key="1">
    <citation type="journal article" date="2009" name="Nat. Genet.">
        <title>The genome of the cucumber, Cucumis sativus L.</title>
        <authorList>
            <person name="Huang S."/>
            <person name="Li R."/>
            <person name="Zhang Z."/>
            <person name="Li L."/>
            <person name="Gu X."/>
            <person name="Fan W."/>
            <person name="Lucas W.J."/>
            <person name="Wang X."/>
            <person name="Xie B."/>
            <person name="Ni P."/>
            <person name="Ren Y."/>
            <person name="Zhu H."/>
            <person name="Li J."/>
            <person name="Lin K."/>
            <person name="Jin W."/>
            <person name="Fei Z."/>
            <person name="Li G."/>
            <person name="Staub J."/>
            <person name="Kilian A."/>
            <person name="van der Vossen E.A."/>
            <person name="Wu Y."/>
            <person name="Guo J."/>
            <person name="He J."/>
            <person name="Jia Z."/>
            <person name="Ren Y."/>
            <person name="Tian G."/>
            <person name="Lu Y."/>
            <person name="Ruan J."/>
            <person name="Qian W."/>
            <person name="Wang M."/>
            <person name="Huang Q."/>
            <person name="Li B."/>
            <person name="Xuan Z."/>
            <person name="Cao J."/>
            <person name="Asan"/>
            <person name="Wu Z."/>
            <person name="Zhang J."/>
            <person name="Cai Q."/>
            <person name="Bai Y."/>
            <person name="Zhao B."/>
            <person name="Han Y."/>
            <person name="Li Y."/>
            <person name="Li X."/>
            <person name="Wang S."/>
            <person name="Shi Q."/>
            <person name="Liu S."/>
            <person name="Cho W.K."/>
            <person name="Kim J.Y."/>
            <person name="Xu Y."/>
            <person name="Heller-Uszynska K."/>
            <person name="Miao H."/>
            <person name="Cheng Z."/>
            <person name="Zhang S."/>
            <person name="Wu J."/>
            <person name="Yang Y."/>
            <person name="Kang H."/>
            <person name="Li M."/>
            <person name="Liang H."/>
            <person name="Ren X."/>
            <person name="Shi Z."/>
            <person name="Wen M."/>
            <person name="Jian M."/>
            <person name="Yang H."/>
            <person name="Zhang G."/>
            <person name="Yang Z."/>
            <person name="Chen R."/>
            <person name="Liu S."/>
            <person name="Li J."/>
            <person name="Ma L."/>
            <person name="Liu H."/>
            <person name="Zhou Y."/>
            <person name="Zhao J."/>
            <person name="Fang X."/>
            <person name="Li G."/>
            <person name="Fang L."/>
            <person name="Li Y."/>
            <person name="Liu D."/>
            <person name="Zheng H."/>
            <person name="Zhang Y."/>
            <person name="Qin N."/>
            <person name="Li Z."/>
            <person name="Yang G."/>
            <person name="Yang S."/>
            <person name="Bolund L."/>
            <person name="Kristiansen K."/>
            <person name="Zheng H."/>
            <person name="Li S."/>
            <person name="Zhang X."/>
            <person name="Yang H."/>
            <person name="Wang J."/>
            <person name="Sun R."/>
            <person name="Zhang B."/>
            <person name="Jiang S."/>
            <person name="Wang J."/>
            <person name="Du Y."/>
            <person name="Li S."/>
        </authorList>
    </citation>
    <scope>NUCLEOTIDE SEQUENCE [LARGE SCALE GENOMIC DNA]</scope>
    <source>
        <strain evidence="12">cv. 9930</strain>
    </source>
</reference>
<accession>A0A0A0KUU2</accession>
<protein>
    <recommendedName>
        <fullName evidence="9">Pectinesterase</fullName>
        <ecNumber evidence="9">3.1.1.11</ecNumber>
    </recommendedName>
</protein>
<dbReference type="NCBIfam" id="TIGR01614">
    <property type="entry name" value="PME_inhib"/>
    <property type="match status" value="1"/>
</dbReference>
<dbReference type="STRING" id="3659.A0A0A0KUU2"/>
<dbReference type="CDD" id="cd15798">
    <property type="entry name" value="PMEI-like_3"/>
    <property type="match status" value="1"/>
</dbReference>
<dbReference type="GO" id="GO:0042545">
    <property type="term" value="P:cell wall modification"/>
    <property type="evidence" value="ECO:0007669"/>
    <property type="project" value="UniProtKB-UniRule"/>
</dbReference>
<comment type="similarity">
    <text evidence="4">In the C-terminal section; belongs to the pectinesterase family.</text>
</comment>
<evidence type="ECO:0000256" key="1">
    <source>
        <dbReference type="ARBA" id="ARBA00004191"/>
    </source>
</evidence>
<evidence type="ECO:0000259" key="10">
    <source>
        <dbReference type="SMART" id="SM00856"/>
    </source>
</evidence>
<comment type="function">
    <text evidence="9">Acts in the modification of cell walls via demethylesterification of cell wall pectin.</text>
</comment>
<dbReference type="InterPro" id="IPR012334">
    <property type="entry name" value="Pectin_lyas_fold"/>
</dbReference>
<sequence length="539" mass="59717">MKILHCFLLFSLLVIIHGRSFNNFMSCSQTPYPDLCFHYINPNDNIRTAHIDETYLITRFRNSAIQATLYQAMKVRDHLRSTMDLGSFDDNDRNHVALIDCLEFYEDSIAELNRSTLSSTSANSIDHSTMLSASLANHQTCLDGFRDFGFLVDDSNNFFLPIQIMSNFSKLVSNSLAITKAIAAAPSTSSSTSCGQPLLDGLCPEWVYDDDKTLLQDMVGKGADMVVAQDGSGDFRTISEAVAAAEEARKGSGSGRFVIYVKGGIYKENVVIEKRMKNIMMVGDGMDRTIVTAMKNVQDGSTTFQSATFAVAGEGFIAKDMTFENTAGPEKHQAVALRSNADRSIFYRCSFKGYQDTLYAHSNRQFYRECHIYGTVDFIFGDGVVVFQNCNIFVRKPMLNQKNTITAQARSDPNENSGFVIHNSVIGAAPDLKPVQGLYGTYLGRPWKAYSRTVIMKSYMDGLIEPAGWLPWAGDFGLRTVYYGEFMNTGDGANTKGRVEWPGYHVMTSAVEAERFTVESFLEGGGWIPATGVPFVNGL</sequence>
<keyword evidence="9" id="KW-0961">Cell wall biogenesis/degradation</keyword>
<comment type="pathway">
    <text evidence="2 9">Glycan metabolism; pectin degradation; 2-dehydro-3-deoxy-D-gluconate from pectin: step 1/5.</text>
</comment>
<dbReference type="KEGG" id="csv:101219120"/>
<evidence type="ECO:0000313" key="12">
    <source>
        <dbReference type="Proteomes" id="UP000029981"/>
    </source>
</evidence>
<comment type="similarity">
    <text evidence="3">In the N-terminal section; belongs to the PMEI family.</text>
</comment>
<reference evidence="11 12" key="3">
    <citation type="journal article" date="2010" name="BMC Genomics">
        <title>Transcriptome sequencing and comparative analysis of cucumber flowers with different sex types.</title>
        <authorList>
            <person name="Guo S."/>
            <person name="Zheng Y."/>
            <person name="Joung J.G."/>
            <person name="Liu S."/>
            <person name="Zhang Z."/>
            <person name="Crasta O.R."/>
            <person name="Sobral B.W."/>
            <person name="Xu Y."/>
            <person name="Huang S."/>
            <person name="Fei Z."/>
        </authorList>
    </citation>
    <scope>NUCLEOTIDE SEQUENCE [LARGE SCALE GENOMIC DNA]</scope>
    <source>
        <strain evidence="12">cv. 9930</strain>
    </source>
</reference>
<dbReference type="AlphaFoldDB" id="A0A0A0KUU2"/>
<evidence type="ECO:0000256" key="3">
    <source>
        <dbReference type="ARBA" id="ARBA00006027"/>
    </source>
</evidence>
<reference evidence="11 12" key="2">
    <citation type="journal article" date="2009" name="PLoS ONE">
        <title>An integrated genetic and cytogenetic map of the cucumber genome.</title>
        <authorList>
            <person name="Ren Y."/>
            <person name="Zhang Z."/>
            <person name="Liu J."/>
            <person name="Staub J.E."/>
            <person name="Han Y."/>
            <person name="Cheng Z."/>
            <person name="Li X."/>
            <person name="Lu J."/>
            <person name="Miao H."/>
            <person name="Kang H."/>
            <person name="Xie B."/>
            <person name="Gu X."/>
            <person name="Wang X."/>
            <person name="Du Y."/>
            <person name="Jin W."/>
            <person name="Huang S."/>
        </authorList>
    </citation>
    <scope>NUCLEOTIDE SEQUENCE [LARGE SCALE GENOMIC DNA]</scope>
    <source>
        <strain evidence="12">cv. 9930</strain>
    </source>
</reference>
<dbReference type="InterPro" id="IPR006501">
    <property type="entry name" value="Pectinesterase_inhib_dom"/>
</dbReference>
<dbReference type="InterPro" id="IPR018040">
    <property type="entry name" value="Pectinesterase_Tyr_AS"/>
</dbReference>
<evidence type="ECO:0000313" key="11">
    <source>
        <dbReference type="EMBL" id="KGN51481.1"/>
    </source>
</evidence>
<dbReference type="EMBL" id="CM002926">
    <property type="protein sequence ID" value="KGN51481.1"/>
    <property type="molecule type" value="Genomic_DNA"/>
</dbReference>
<dbReference type="InterPro" id="IPR011050">
    <property type="entry name" value="Pectin_lyase_fold/virulence"/>
</dbReference>
<dbReference type="InterPro" id="IPR035513">
    <property type="entry name" value="Invertase/methylesterase_inhib"/>
</dbReference>
<evidence type="ECO:0000256" key="5">
    <source>
        <dbReference type="ARBA" id="ARBA00022512"/>
    </source>
</evidence>
<dbReference type="EC" id="3.1.1.11" evidence="9"/>
<feature type="chain" id="PRO_5005108441" description="Pectinesterase" evidence="9">
    <location>
        <begin position="19"/>
        <end position="539"/>
    </location>
</feature>